<keyword evidence="1" id="KW-0812">Transmembrane</keyword>
<feature type="transmembrane region" description="Helical" evidence="1">
    <location>
        <begin position="20"/>
        <end position="40"/>
    </location>
</feature>
<evidence type="ECO:0000313" key="3">
    <source>
        <dbReference type="Proteomes" id="UP000003490"/>
    </source>
</evidence>
<protein>
    <submittedName>
        <fullName evidence="2">Uncharacterized protein</fullName>
    </submittedName>
</protein>
<comment type="caution">
    <text evidence="2">The sequence shown here is derived from an EMBL/GenBank/DDBJ whole genome shotgun (WGS) entry which is preliminary data.</text>
</comment>
<sequence length="46" mass="5263">MERPGFALFRGERGPAEGFFAAWTVLAGPGFSIAFFYRIYFIKEIK</sequence>
<gene>
    <name evidence="2" type="ORF">CLOLEP_00227</name>
</gene>
<dbReference type="EMBL" id="ABCB02000009">
    <property type="protein sequence ID" value="EDO63011.1"/>
    <property type="molecule type" value="Genomic_DNA"/>
</dbReference>
<proteinExistence type="predicted"/>
<evidence type="ECO:0000256" key="1">
    <source>
        <dbReference type="SAM" id="Phobius"/>
    </source>
</evidence>
<dbReference type="Proteomes" id="UP000003490">
    <property type="component" value="Unassembled WGS sequence"/>
</dbReference>
<dbReference type="AlphaFoldDB" id="A7VNV1"/>
<organism evidence="2 3">
    <name type="scientific">[Clostridium] leptum DSM 753</name>
    <dbReference type="NCBI Taxonomy" id="428125"/>
    <lineage>
        <taxon>Bacteria</taxon>
        <taxon>Bacillati</taxon>
        <taxon>Bacillota</taxon>
        <taxon>Clostridia</taxon>
        <taxon>Eubacteriales</taxon>
        <taxon>Oscillospiraceae</taxon>
        <taxon>Oscillospiraceae incertae sedis</taxon>
    </lineage>
</organism>
<keyword evidence="1" id="KW-1133">Transmembrane helix</keyword>
<keyword evidence="1" id="KW-0472">Membrane</keyword>
<reference evidence="2 3" key="2">
    <citation type="submission" date="2007-08" db="EMBL/GenBank/DDBJ databases">
        <authorList>
            <person name="Fulton L."/>
            <person name="Clifton S."/>
            <person name="Fulton B."/>
            <person name="Xu J."/>
            <person name="Minx P."/>
            <person name="Pepin K.H."/>
            <person name="Johnson M."/>
            <person name="Thiruvilangam P."/>
            <person name="Bhonagiri V."/>
            <person name="Nash W.E."/>
            <person name="Wang C."/>
            <person name="Mardis E.R."/>
            <person name="Wilson R.K."/>
        </authorList>
    </citation>
    <scope>NUCLEOTIDE SEQUENCE [LARGE SCALE GENOMIC DNA]</scope>
    <source>
        <strain evidence="2 3">DSM 753</strain>
    </source>
</reference>
<reference evidence="2 3" key="1">
    <citation type="submission" date="2007-08" db="EMBL/GenBank/DDBJ databases">
        <title>Draft genome sequence of Clostridium leptum (DSM 753).</title>
        <authorList>
            <person name="Sudarsanam P."/>
            <person name="Ley R."/>
            <person name="Guruge J."/>
            <person name="Turnbaugh P.J."/>
            <person name="Mahowald M."/>
            <person name="Liep D."/>
            <person name="Gordon J."/>
        </authorList>
    </citation>
    <scope>NUCLEOTIDE SEQUENCE [LARGE SCALE GENOMIC DNA]</scope>
    <source>
        <strain evidence="2 3">DSM 753</strain>
    </source>
</reference>
<name>A7VNV1_9FIRM</name>
<accession>A7VNV1</accession>
<evidence type="ECO:0000313" key="2">
    <source>
        <dbReference type="EMBL" id="EDO63011.1"/>
    </source>
</evidence>
<dbReference type="HOGENOM" id="CLU_3182096_0_0_9"/>